<dbReference type="AlphaFoldDB" id="A0A2P2LYU7"/>
<proteinExistence type="predicted"/>
<dbReference type="EMBL" id="GGEC01042663">
    <property type="protein sequence ID" value="MBX23147.1"/>
    <property type="molecule type" value="Transcribed_RNA"/>
</dbReference>
<evidence type="ECO:0000313" key="1">
    <source>
        <dbReference type="EMBL" id="MBX23147.1"/>
    </source>
</evidence>
<sequence>MSPCILYVAKPNGWREMLSPSLCFLIGLSTSSSRSISWKEDERVWYVRKHVDKSFMVLPIGM</sequence>
<protein>
    <submittedName>
        <fullName evidence="1">Uncharacterized protein MANES_12G084400</fullName>
    </submittedName>
</protein>
<reference evidence="1" key="1">
    <citation type="submission" date="2018-02" db="EMBL/GenBank/DDBJ databases">
        <title>Rhizophora mucronata_Transcriptome.</title>
        <authorList>
            <person name="Meera S.P."/>
            <person name="Sreeshan A."/>
            <person name="Augustine A."/>
        </authorList>
    </citation>
    <scope>NUCLEOTIDE SEQUENCE</scope>
    <source>
        <tissue evidence="1">Leaf</tissue>
    </source>
</reference>
<name>A0A2P2LYU7_RHIMU</name>
<accession>A0A2P2LYU7</accession>
<organism evidence="1">
    <name type="scientific">Rhizophora mucronata</name>
    <name type="common">Asiatic mangrove</name>
    <dbReference type="NCBI Taxonomy" id="61149"/>
    <lineage>
        <taxon>Eukaryota</taxon>
        <taxon>Viridiplantae</taxon>
        <taxon>Streptophyta</taxon>
        <taxon>Embryophyta</taxon>
        <taxon>Tracheophyta</taxon>
        <taxon>Spermatophyta</taxon>
        <taxon>Magnoliopsida</taxon>
        <taxon>eudicotyledons</taxon>
        <taxon>Gunneridae</taxon>
        <taxon>Pentapetalae</taxon>
        <taxon>rosids</taxon>
        <taxon>fabids</taxon>
        <taxon>Malpighiales</taxon>
        <taxon>Rhizophoraceae</taxon>
        <taxon>Rhizophora</taxon>
    </lineage>
</organism>